<dbReference type="Proteomes" id="UP000246702">
    <property type="component" value="Unassembled WGS sequence"/>
</dbReference>
<feature type="compositionally biased region" description="Basic and acidic residues" evidence="1">
    <location>
        <begin position="63"/>
        <end position="74"/>
    </location>
</feature>
<dbReference type="AlphaFoldDB" id="A0A317WB48"/>
<feature type="compositionally biased region" description="Basic residues" evidence="1">
    <location>
        <begin position="39"/>
        <end position="50"/>
    </location>
</feature>
<reference evidence="2 3" key="1">
    <citation type="submission" date="2016-12" db="EMBL/GenBank/DDBJ databases">
        <title>The genomes of Aspergillus section Nigri reveals drivers in fungal speciation.</title>
        <authorList>
            <consortium name="DOE Joint Genome Institute"/>
            <person name="Vesth T.C."/>
            <person name="Nybo J."/>
            <person name="Theobald S."/>
            <person name="Brandl J."/>
            <person name="Frisvad J.C."/>
            <person name="Nielsen K.F."/>
            <person name="Lyhne E.K."/>
            <person name="Kogle M.E."/>
            <person name="Kuo A."/>
            <person name="Riley R."/>
            <person name="Clum A."/>
            <person name="Nolan M."/>
            <person name="Lipzen A."/>
            <person name="Salamov A."/>
            <person name="Henrissat B."/>
            <person name="Wiebenga A."/>
            <person name="De Vries R.P."/>
            <person name="Grigoriev I.V."/>
            <person name="Mortensen U.H."/>
            <person name="Andersen M.R."/>
            <person name="Baker S.E."/>
        </authorList>
    </citation>
    <scope>NUCLEOTIDE SEQUENCE [LARGE SCALE GENOMIC DNA]</scope>
    <source>
        <strain evidence="2 3">CBS 115572</strain>
    </source>
</reference>
<protein>
    <submittedName>
        <fullName evidence="2">Uncharacterized protein</fullName>
    </submittedName>
</protein>
<feature type="compositionally biased region" description="Basic and acidic residues" evidence="1">
    <location>
        <begin position="86"/>
        <end position="95"/>
    </location>
</feature>
<dbReference type="RefSeq" id="XP_025466182.1">
    <property type="nucleotide sequence ID" value="XM_025605519.1"/>
</dbReference>
<comment type="caution">
    <text evidence="2">The sequence shown here is derived from an EMBL/GenBank/DDBJ whole genome shotgun (WGS) entry which is preliminary data.</text>
</comment>
<dbReference type="EMBL" id="MSFK01000018">
    <property type="protein sequence ID" value="PWY83714.1"/>
    <property type="molecule type" value="Genomic_DNA"/>
</dbReference>
<evidence type="ECO:0000313" key="2">
    <source>
        <dbReference type="EMBL" id="PWY83714.1"/>
    </source>
</evidence>
<keyword evidence="3" id="KW-1185">Reference proteome</keyword>
<dbReference type="GeneID" id="37107662"/>
<evidence type="ECO:0000313" key="3">
    <source>
        <dbReference type="Proteomes" id="UP000246702"/>
    </source>
</evidence>
<evidence type="ECO:0000256" key="1">
    <source>
        <dbReference type="SAM" id="MobiDB-lite"/>
    </source>
</evidence>
<accession>A0A317WB48</accession>
<proteinExistence type="predicted"/>
<feature type="region of interest" description="Disordered" evidence="1">
    <location>
        <begin position="1"/>
        <end position="97"/>
    </location>
</feature>
<sequence>MKLCNCTTGEKDGDHSPTLNTHQPNPGGRGEGEGEGKSGKKKVSRVKGRRDRSGQKSLRRARRIEDRQRGVRGERTRRREQKGTPIRREERELEAKRKRSEALIDGVCAGLHCLVRVSSLTAA</sequence>
<name>A0A317WB48_9EURO</name>
<organism evidence="2 3">
    <name type="scientific">Aspergillus sclerotioniger CBS 115572</name>
    <dbReference type="NCBI Taxonomy" id="1450535"/>
    <lineage>
        <taxon>Eukaryota</taxon>
        <taxon>Fungi</taxon>
        <taxon>Dikarya</taxon>
        <taxon>Ascomycota</taxon>
        <taxon>Pezizomycotina</taxon>
        <taxon>Eurotiomycetes</taxon>
        <taxon>Eurotiomycetidae</taxon>
        <taxon>Eurotiales</taxon>
        <taxon>Aspergillaceae</taxon>
        <taxon>Aspergillus</taxon>
        <taxon>Aspergillus subgen. Circumdati</taxon>
    </lineage>
</organism>
<gene>
    <name evidence="2" type="ORF">BO94DRAFT_112799</name>
</gene>